<accession>A0A239JH07</accession>
<dbReference type="EMBL" id="FZOQ01000022">
    <property type="protein sequence ID" value="SNT05191.1"/>
    <property type="molecule type" value="Genomic_DNA"/>
</dbReference>
<keyword evidence="4" id="KW-1003">Cell membrane</keyword>
<proteinExistence type="inferred from homology"/>
<keyword evidence="3" id="KW-0813">Transport</keyword>
<comment type="similarity">
    <text evidence="2">Belongs to the TonB family.</text>
</comment>
<feature type="region of interest" description="Disordered" evidence="10">
    <location>
        <begin position="145"/>
        <end position="166"/>
    </location>
</feature>
<dbReference type="NCBIfam" id="TIGR01352">
    <property type="entry name" value="tonB_Cterm"/>
    <property type="match status" value="1"/>
</dbReference>
<evidence type="ECO:0000256" key="9">
    <source>
        <dbReference type="ARBA" id="ARBA00023136"/>
    </source>
</evidence>
<name>A0A239JH07_9BACT</name>
<evidence type="ECO:0000256" key="5">
    <source>
        <dbReference type="ARBA" id="ARBA00022519"/>
    </source>
</evidence>
<evidence type="ECO:0000256" key="3">
    <source>
        <dbReference type="ARBA" id="ARBA00022448"/>
    </source>
</evidence>
<evidence type="ECO:0000259" key="11">
    <source>
        <dbReference type="PROSITE" id="PS52015"/>
    </source>
</evidence>
<gene>
    <name evidence="12" type="ORF">SAMN06296052_1224</name>
</gene>
<reference evidence="13" key="1">
    <citation type="submission" date="2017-06" db="EMBL/GenBank/DDBJ databases">
        <authorList>
            <person name="Varghese N."/>
            <person name="Submissions S."/>
        </authorList>
    </citation>
    <scope>NUCLEOTIDE SEQUENCE [LARGE SCALE GENOMIC DNA]</scope>
    <source>
        <strain evidence="13">NKM1</strain>
    </source>
</reference>
<evidence type="ECO:0000256" key="6">
    <source>
        <dbReference type="ARBA" id="ARBA00022692"/>
    </source>
</evidence>
<protein>
    <submittedName>
        <fullName evidence="12">Protein TonB</fullName>
    </submittedName>
</protein>
<dbReference type="AlphaFoldDB" id="A0A239JH07"/>
<evidence type="ECO:0000256" key="7">
    <source>
        <dbReference type="ARBA" id="ARBA00022927"/>
    </source>
</evidence>
<dbReference type="InterPro" id="IPR003538">
    <property type="entry name" value="TonB"/>
</dbReference>
<dbReference type="GO" id="GO:0030288">
    <property type="term" value="C:outer membrane-bounded periplasmic space"/>
    <property type="evidence" value="ECO:0007669"/>
    <property type="project" value="InterPro"/>
</dbReference>
<keyword evidence="6" id="KW-0812">Transmembrane</keyword>
<evidence type="ECO:0000313" key="13">
    <source>
        <dbReference type="Proteomes" id="UP000198432"/>
    </source>
</evidence>
<evidence type="ECO:0000256" key="4">
    <source>
        <dbReference type="ARBA" id="ARBA00022475"/>
    </source>
</evidence>
<sequence length="278" mass="30886">MKKSYFLSMTFNNVIFKGRNQAYGAYVLRRSYSKNIMLAAILATALFSGALVGPLVEAVFFADPAKYEKPEYVVYEPVLIKLPKPPKKEEPQKEVVPVTEVVAQEKSKTEKFTKPTVVEENTPLEAPDIPDQALLSKVNIGEQTLDGELPETPTTTTRKVSPATGGEIGLETKPEVFIHAEVMPAFEGGTEALFEYLSKKLRYPSEAQRAKVEGMVVVTFVVAPSGEITQAEVIKGLGFGTEEEALRVIEKMPRWKPGKQNGRNVPVRYTLPIRFHLK</sequence>
<dbReference type="SUPFAM" id="SSF74653">
    <property type="entry name" value="TolA/TonB C-terminal domain"/>
    <property type="match status" value="1"/>
</dbReference>
<dbReference type="Gene3D" id="3.30.1150.10">
    <property type="match status" value="1"/>
</dbReference>
<keyword evidence="5" id="KW-0997">Cell inner membrane</keyword>
<dbReference type="InterPro" id="IPR006260">
    <property type="entry name" value="TonB/TolA_C"/>
</dbReference>
<dbReference type="GO" id="GO:0031992">
    <property type="term" value="F:energy transducer activity"/>
    <property type="evidence" value="ECO:0007669"/>
    <property type="project" value="InterPro"/>
</dbReference>
<evidence type="ECO:0000256" key="10">
    <source>
        <dbReference type="SAM" id="MobiDB-lite"/>
    </source>
</evidence>
<dbReference type="OrthoDB" id="1039448at2"/>
<keyword evidence="13" id="KW-1185">Reference proteome</keyword>
<dbReference type="PROSITE" id="PS52015">
    <property type="entry name" value="TONB_CTD"/>
    <property type="match status" value="1"/>
</dbReference>
<keyword evidence="8" id="KW-1133">Transmembrane helix</keyword>
<dbReference type="PRINTS" id="PR01374">
    <property type="entry name" value="TONBPROTEIN"/>
</dbReference>
<keyword evidence="7" id="KW-0653">Protein transport</keyword>
<organism evidence="12 13">
    <name type="scientific">Pontibacter ummariensis</name>
    <dbReference type="NCBI Taxonomy" id="1610492"/>
    <lineage>
        <taxon>Bacteria</taxon>
        <taxon>Pseudomonadati</taxon>
        <taxon>Bacteroidota</taxon>
        <taxon>Cytophagia</taxon>
        <taxon>Cytophagales</taxon>
        <taxon>Hymenobacteraceae</taxon>
        <taxon>Pontibacter</taxon>
    </lineage>
</organism>
<dbReference type="PANTHER" id="PTHR33446:SF2">
    <property type="entry name" value="PROTEIN TONB"/>
    <property type="match status" value="1"/>
</dbReference>
<dbReference type="RefSeq" id="WP_089320904.1">
    <property type="nucleotide sequence ID" value="NZ_FZOQ01000022.1"/>
</dbReference>
<dbReference type="InterPro" id="IPR037682">
    <property type="entry name" value="TonB_C"/>
</dbReference>
<dbReference type="PANTHER" id="PTHR33446">
    <property type="entry name" value="PROTEIN TONB-RELATED"/>
    <property type="match status" value="1"/>
</dbReference>
<feature type="domain" description="TonB C-terminal" evidence="11">
    <location>
        <begin position="188"/>
        <end position="278"/>
    </location>
</feature>
<dbReference type="Pfam" id="PF03544">
    <property type="entry name" value="TonB_C"/>
    <property type="match status" value="1"/>
</dbReference>
<keyword evidence="9" id="KW-0472">Membrane</keyword>
<dbReference type="GO" id="GO:0015031">
    <property type="term" value="P:protein transport"/>
    <property type="evidence" value="ECO:0007669"/>
    <property type="project" value="UniProtKB-KW"/>
</dbReference>
<dbReference type="GO" id="GO:0015891">
    <property type="term" value="P:siderophore transport"/>
    <property type="evidence" value="ECO:0007669"/>
    <property type="project" value="InterPro"/>
</dbReference>
<evidence type="ECO:0000313" key="12">
    <source>
        <dbReference type="EMBL" id="SNT05191.1"/>
    </source>
</evidence>
<comment type="subcellular location">
    <subcellularLocation>
        <location evidence="1">Cell inner membrane</location>
        <topology evidence="1">Single-pass membrane protein</topology>
        <orientation evidence="1">Periplasmic side</orientation>
    </subcellularLocation>
</comment>
<dbReference type="GO" id="GO:0098797">
    <property type="term" value="C:plasma membrane protein complex"/>
    <property type="evidence" value="ECO:0007669"/>
    <property type="project" value="TreeGrafter"/>
</dbReference>
<dbReference type="InterPro" id="IPR051045">
    <property type="entry name" value="TonB-dependent_transducer"/>
</dbReference>
<evidence type="ECO:0000256" key="2">
    <source>
        <dbReference type="ARBA" id="ARBA00006555"/>
    </source>
</evidence>
<evidence type="ECO:0000256" key="8">
    <source>
        <dbReference type="ARBA" id="ARBA00022989"/>
    </source>
</evidence>
<dbReference type="Proteomes" id="UP000198432">
    <property type="component" value="Unassembled WGS sequence"/>
</dbReference>
<dbReference type="GO" id="GO:0055085">
    <property type="term" value="P:transmembrane transport"/>
    <property type="evidence" value="ECO:0007669"/>
    <property type="project" value="InterPro"/>
</dbReference>
<evidence type="ECO:0000256" key="1">
    <source>
        <dbReference type="ARBA" id="ARBA00004383"/>
    </source>
</evidence>